<gene>
    <name evidence="2" type="ORF">A2W05_06945</name>
</gene>
<accession>A0A1F7RYG6</accession>
<dbReference type="InterPro" id="IPR012349">
    <property type="entry name" value="Split_barrel_FMN-bd"/>
</dbReference>
<comment type="caution">
    <text evidence="2">The sequence shown here is derived from an EMBL/GenBank/DDBJ whole genome shotgun (WGS) entry which is preliminary data.</text>
</comment>
<sequence length="189" mass="21587">MGKSREELEKEIIQFLDEGSTKMGDVNAKCALKHGIACVLATSRNNIPRATPVDFFNEGLSIWIGAEPGGKLLNLKENPNVSIGIYRPVDHSVVNKSIQYFGKASLINMDNNSELYVSKMKKWGMYDTLSNMVRERIKQGIIQKGTEEEAIQKYLRAFNLIKVEPEKIIYLYIHPETGREKHIWEKKTE</sequence>
<dbReference type="Proteomes" id="UP000178797">
    <property type="component" value="Unassembled WGS sequence"/>
</dbReference>
<evidence type="ECO:0000313" key="2">
    <source>
        <dbReference type="EMBL" id="OGL46615.1"/>
    </source>
</evidence>
<evidence type="ECO:0000259" key="1">
    <source>
        <dbReference type="Pfam" id="PF01243"/>
    </source>
</evidence>
<organism evidence="2 3">
    <name type="scientific">Candidatus Schekmanbacteria bacterium RBG_16_38_10</name>
    <dbReference type="NCBI Taxonomy" id="1817879"/>
    <lineage>
        <taxon>Bacteria</taxon>
        <taxon>Candidatus Schekmaniibacteriota</taxon>
    </lineage>
</organism>
<proteinExistence type="predicted"/>
<dbReference type="Pfam" id="PF01243">
    <property type="entry name" value="PNPOx_N"/>
    <property type="match status" value="1"/>
</dbReference>
<protein>
    <recommendedName>
        <fullName evidence="1">Pyridoxamine 5'-phosphate oxidase N-terminal domain-containing protein</fullName>
    </recommendedName>
</protein>
<name>A0A1F7RYG6_9BACT</name>
<dbReference type="Gene3D" id="2.30.110.10">
    <property type="entry name" value="Electron Transport, Fmn-binding Protein, Chain A"/>
    <property type="match status" value="1"/>
</dbReference>
<feature type="domain" description="Pyridoxamine 5'-phosphate oxidase N-terminal" evidence="1">
    <location>
        <begin position="32"/>
        <end position="170"/>
    </location>
</feature>
<dbReference type="AlphaFoldDB" id="A0A1F7RYG6"/>
<dbReference type="EMBL" id="MGDE01000082">
    <property type="protein sequence ID" value="OGL46615.1"/>
    <property type="molecule type" value="Genomic_DNA"/>
</dbReference>
<dbReference type="InterPro" id="IPR011576">
    <property type="entry name" value="Pyridox_Oxase_N"/>
</dbReference>
<reference evidence="2 3" key="1">
    <citation type="journal article" date="2016" name="Nat. Commun.">
        <title>Thousands of microbial genomes shed light on interconnected biogeochemical processes in an aquifer system.</title>
        <authorList>
            <person name="Anantharaman K."/>
            <person name="Brown C.T."/>
            <person name="Hug L.A."/>
            <person name="Sharon I."/>
            <person name="Castelle C.J."/>
            <person name="Probst A.J."/>
            <person name="Thomas B.C."/>
            <person name="Singh A."/>
            <person name="Wilkins M.J."/>
            <person name="Karaoz U."/>
            <person name="Brodie E.L."/>
            <person name="Williams K.H."/>
            <person name="Hubbard S.S."/>
            <person name="Banfield J.F."/>
        </authorList>
    </citation>
    <scope>NUCLEOTIDE SEQUENCE [LARGE SCALE GENOMIC DNA]</scope>
</reference>
<evidence type="ECO:0000313" key="3">
    <source>
        <dbReference type="Proteomes" id="UP000178797"/>
    </source>
</evidence>
<dbReference type="SUPFAM" id="SSF50475">
    <property type="entry name" value="FMN-binding split barrel"/>
    <property type="match status" value="1"/>
</dbReference>